<dbReference type="GO" id="GO:0016787">
    <property type="term" value="F:hydrolase activity"/>
    <property type="evidence" value="ECO:0007669"/>
    <property type="project" value="UniProtKB-KW"/>
</dbReference>
<proteinExistence type="predicted"/>
<evidence type="ECO:0000313" key="2">
    <source>
        <dbReference type="EMBL" id="MDO3678422.1"/>
    </source>
</evidence>
<name>A0ABT8VBR2_9BACL</name>
<keyword evidence="3" id="KW-1185">Reference proteome</keyword>
<comment type="caution">
    <text evidence="2">The sequence shown here is derived from an EMBL/GenBank/DDBJ whole genome shotgun (WGS) entry which is preliminary data.</text>
</comment>
<dbReference type="SUPFAM" id="SSF53474">
    <property type="entry name" value="alpha/beta-Hydrolases"/>
    <property type="match status" value="1"/>
</dbReference>
<gene>
    <name evidence="2" type="ORF">Q3C12_15530</name>
</gene>
<reference evidence="2" key="1">
    <citation type="submission" date="2023-07" db="EMBL/GenBank/DDBJ databases">
        <authorList>
            <person name="Aktuganov G."/>
            <person name="Boyko T."/>
            <person name="Delegan Y."/>
            <person name="Galimzianova N."/>
            <person name="Gilvanova E."/>
            <person name="Korobov V."/>
            <person name="Kuzmina L."/>
            <person name="Melentiev A."/>
            <person name="Milman P."/>
            <person name="Ryabova A."/>
            <person name="Stupak E."/>
            <person name="Yasakov T."/>
            <person name="Zharikova N."/>
            <person name="Zhurenko E."/>
        </authorList>
    </citation>
    <scope>NUCLEOTIDE SEQUENCE</scope>
    <source>
        <strain evidence="2">IB-739</strain>
    </source>
</reference>
<evidence type="ECO:0000259" key="1">
    <source>
        <dbReference type="Pfam" id="PF12697"/>
    </source>
</evidence>
<organism evidence="2 3">
    <name type="scientific">Paenibacillus ehimensis</name>
    <dbReference type="NCBI Taxonomy" id="79264"/>
    <lineage>
        <taxon>Bacteria</taxon>
        <taxon>Bacillati</taxon>
        <taxon>Bacillota</taxon>
        <taxon>Bacilli</taxon>
        <taxon>Bacillales</taxon>
        <taxon>Paenibacillaceae</taxon>
        <taxon>Paenibacillus</taxon>
    </lineage>
</organism>
<keyword evidence="2" id="KW-0378">Hydrolase</keyword>
<dbReference type="InterPro" id="IPR029058">
    <property type="entry name" value="AB_hydrolase_fold"/>
</dbReference>
<dbReference type="Pfam" id="PF12697">
    <property type="entry name" value="Abhydrolase_6"/>
    <property type="match status" value="1"/>
</dbReference>
<dbReference type="InterPro" id="IPR050266">
    <property type="entry name" value="AB_hydrolase_sf"/>
</dbReference>
<protein>
    <submittedName>
        <fullName evidence="2">Alpha/beta hydrolase</fullName>
    </submittedName>
</protein>
<sequence>MYYEIHGGKHCGTPLVLLHGSFMDTESSFGKLLPELVRHRPVIAIEQQGHGRTADIDRPLSYEQMADDTAELLQQLGAAKADFFGWSMGGNIATQVAIRHPEVVNKVAVTGSFFGPIQTAFTEEGYKGFTAIPDDFAPPVLKDAYDKLSPKPERWPAVVSKVRQMGLAYKGLSDDQLRGIQAPFMIMAGDQDTVDLIHLVETYKKLPNGALAIVPKSDHFLPVLGYEQVLQLLEHFLDHGSDP</sequence>
<dbReference type="Gene3D" id="3.40.50.1820">
    <property type="entry name" value="alpha/beta hydrolase"/>
    <property type="match status" value="1"/>
</dbReference>
<accession>A0ABT8VBR2</accession>
<dbReference type="EMBL" id="JAUMKJ010000017">
    <property type="protein sequence ID" value="MDO3678422.1"/>
    <property type="molecule type" value="Genomic_DNA"/>
</dbReference>
<dbReference type="PANTHER" id="PTHR43798">
    <property type="entry name" value="MONOACYLGLYCEROL LIPASE"/>
    <property type="match status" value="1"/>
</dbReference>
<dbReference type="InterPro" id="IPR000073">
    <property type="entry name" value="AB_hydrolase_1"/>
</dbReference>
<dbReference type="Proteomes" id="UP001168883">
    <property type="component" value="Unassembled WGS sequence"/>
</dbReference>
<evidence type="ECO:0000313" key="3">
    <source>
        <dbReference type="Proteomes" id="UP001168883"/>
    </source>
</evidence>
<dbReference type="PRINTS" id="PR00111">
    <property type="entry name" value="ABHYDROLASE"/>
</dbReference>
<feature type="domain" description="AB hydrolase-1" evidence="1">
    <location>
        <begin position="15"/>
        <end position="224"/>
    </location>
</feature>
<dbReference type="PANTHER" id="PTHR43798:SF5">
    <property type="entry name" value="MONOACYLGLYCEROL LIPASE ABHD6"/>
    <property type="match status" value="1"/>
</dbReference>
<dbReference type="RefSeq" id="WP_127487430.1">
    <property type="nucleotide sequence ID" value="NZ_JAUMKJ010000017.1"/>
</dbReference>